<dbReference type="OrthoDB" id="413653at2759"/>
<protein>
    <recommendedName>
        <fullName evidence="3">ATP-dependent RNA helicase DHX8</fullName>
    </recommendedName>
</protein>
<dbReference type="PANTHER" id="PTHR38567">
    <property type="entry name" value="DUF4291 DOMAIN-CONTAINING PROTEIN"/>
    <property type="match status" value="1"/>
</dbReference>
<evidence type="ECO:0000313" key="1">
    <source>
        <dbReference type="EMBL" id="CEJ90449.1"/>
    </source>
</evidence>
<reference evidence="1 2" key="1">
    <citation type="journal article" date="2015" name="Genome Announc.">
        <title>Draft Genome Sequence and Gene Annotation of the Entomopathogenic Fungus Verticillium hemipterigenum.</title>
        <authorList>
            <person name="Horn F."/>
            <person name="Habel A."/>
            <person name="Scharf D.H."/>
            <person name="Dworschak J."/>
            <person name="Brakhage A.A."/>
            <person name="Guthke R."/>
            <person name="Hertweck C."/>
            <person name="Linde J."/>
        </authorList>
    </citation>
    <scope>NUCLEOTIDE SEQUENCE [LARGE SCALE GENOMIC DNA]</scope>
</reference>
<dbReference type="EMBL" id="CDHN01000003">
    <property type="protein sequence ID" value="CEJ90449.1"/>
    <property type="molecule type" value="Genomic_DNA"/>
</dbReference>
<evidence type="ECO:0008006" key="3">
    <source>
        <dbReference type="Google" id="ProtNLM"/>
    </source>
</evidence>
<dbReference type="Proteomes" id="UP000039046">
    <property type="component" value="Unassembled WGS sequence"/>
</dbReference>
<accession>A0A0A1T6L3</accession>
<name>A0A0A1T6L3_9HYPO</name>
<sequence length="206" mass="23788">MAMQSQYPYRQIRADFDNDTITVYQAYSRDIADAAVREQKLNASPKFKLGRMTWVKPSWAWMMYRAGYSYKDHGQARILALKMKHEDFLSLLENGTLSTHTSQAQTVSPGTVRIQWDPERTPSLKMLPYRSIQIGIGASLSETWATKWIVSIDDVTDRAQKLKHTLDTNPEMSLHRLVELGVVPLERPYQVPEQLMKRLEMTPLET</sequence>
<dbReference type="AlphaFoldDB" id="A0A0A1T6L3"/>
<proteinExistence type="predicted"/>
<evidence type="ECO:0000313" key="2">
    <source>
        <dbReference type="Proteomes" id="UP000039046"/>
    </source>
</evidence>
<organism evidence="1 2">
    <name type="scientific">[Torrubiella] hemipterigena</name>
    <dbReference type="NCBI Taxonomy" id="1531966"/>
    <lineage>
        <taxon>Eukaryota</taxon>
        <taxon>Fungi</taxon>
        <taxon>Dikarya</taxon>
        <taxon>Ascomycota</taxon>
        <taxon>Pezizomycotina</taxon>
        <taxon>Sordariomycetes</taxon>
        <taxon>Hypocreomycetidae</taxon>
        <taxon>Hypocreales</taxon>
        <taxon>Clavicipitaceae</taxon>
        <taxon>Clavicipitaceae incertae sedis</taxon>
        <taxon>'Torrubiella' clade</taxon>
    </lineage>
</organism>
<dbReference type="Pfam" id="PF14124">
    <property type="entry name" value="DUF4291"/>
    <property type="match status" value="1"/>
</dbReference>
<dbReference type="InterPro" id="IPR025633">
    <property type="entry name" value="DUF4291"/>
</dbReference>
<dbReference type="HOGENOM" id="CLU_082565_1_0_1"/>
<dbReference type="STRING" id="1531966.A0A0A1T6L3"/>
<dbReference type="PANTHER" id="PTHR38567:SF1">
    <property type="entry name" value="DUF4291 DOMAIN-CONTAINING PROTEIN"/>
    <property type="match status" value="1"/>
</dbReference>
<keyword evidence="2" id="KW-1185">Reference proteome</keyword>
<gene>
    <name evidence="1" type="ORF">VHEMI06237</name>
</gene>